<proteinExistence type="inferred from homology"/>
<dbReference type="Proteomes" id="UP000319731">
    <property type="component" value="Unassembled WGS sequence"/>
</dbReference>
<dbReference type="AlphaFoldDB" id="A0A507BZ91"/>
<dbReference type="EMBL" id="QEAO01000063">
    <property type="protein sequence ID" value="TPX30593.1"/>
    <property type="molecule type" value="Genomic_DNA"/>
</dbReference>
<dbReference type="Pfam" id="PF05686">
    <property type="entry name" value="Glyco_transf_90"/>
    <property type="match status" value="1"/>
</dbReference>
<gene>
    <name evidence="5" type="ORF">SmJEL517_g05876</name>
</gene>
<protein>
    <recommendedName>
        <fullName evidence="4">Glycosyl transferase CAP10 domain-containing protein</fullName>
    </recommendedName>
</protein>
<dbReference type="PANTHER" id="PTHR12203">
    <property type="entry name" value="KDEL LYS-ASP-GLU-LEU CONTAINING - RELATED"/>
    <property type="match status" value="1"/>
</dbReference>
<evidence type="ECO:0000259" key="4">
    <source>
        <dbReference type="SMART" id="SM00672"/>
    </source>
</evidence>
<keyword evidence="2" id="KW-0808">Transferase</keyword>
<evidence type="ECO:0000256" key="3">
    <source>
        <dbReference type="SAM" id="Phobius"/>
    </source>
</evidence>
<sequence length="486" mass="55498">MTNQAKGGLVAYLCHRKSLRIILVVIIGACLLAVTLYSSELSTDILHRTSPVQETQIEKNSPAKGHSHLDHDELDAYTATRETTTPSWTAHLEARQSTTLKQATQKYRLKYDRDPPPHFDRFVKFALDHKCLIDEYDLIQRDLAPFRKMDPEVLKRRIKALLTSDAMTSYSIRNGQAQKVQETYLNGAWDNFINSLAPLLPDMDVIANALDEPRVLLNVYDPSALSHANSTDPDPIFHHLERSQHHDHVHSSCTVQTMEALPTEHDDDYNAIHGLLVAPDSFSYTHDLYPVLSPTKIHPCFADIVVPPVYYSTVSPSLTDDVKWEDKEAKLFWRGSTSGGHAVNGNWRQFHRQRFMLLAKNRTDVDVAFTNIIQCDEADCEAQKLEFPTVPQEPWEEHIKHKWLFDTDGNSFSGRFTRLLRSKSLVFKSTIMIEYFSDWVLPYVHYIPVSLSYDDLDAKLRWAAENDELAKQIAEEGSQLAALQNL</sequence>
<name>A0A507BZ91_9FUNG</name>
<evidence type="ECO:0000313" key="5">
    <source>
        <dbReference type="EMBL" id="TPX30593.1"/>
    </source>
</evidence>
<dbReference type="STRING" id="1806994.A0A507BZ91"/>
<keyword evidence="3" id="KW-0812">Transmembrane</keyword>
<organism evidence="5 6">
    <name type="scientific">Synchytrium microbalum</name>
    <dbReference type="NCBI Taxonomy" id="1806994"/>
    <lineage>
        <taxon>Eukaryota</taxon>
        <taxon>Fungi</taxon>
        <taxon>Fungi incertae sedis</taxon>
        <taxon>Chytridiomycota</taxon>
        <taxon>Chytridiomycota incertae sedis</taxon>
        <taxon>Chytridiomycetes</taxon>
        <taxon>Synchytriales</taxon>
        <taxon>Synchytriaceae</taxon>
        <taxon>Synchytrium</taxon>
    </lineage>
</organism>
<evidence type="ECO:0000256" key="1">
    <source>
        <dbReference type="ARBA" id="ARBA00010118"/>
    </source>
</evidence>
<feature type="domain" description="Glycosyl transferase CAP10" evidence="4">
    <location>
        <begin position="257"/>
        <end position="485"/>
    </location>
</feature>
<keyword evidence="3" id="KW-0472">Membrane</keyword>
<dbReference type="PANTHER" id="PTHR12203:SF35">
    <property type="entry name" value="PROTEIN O-GLUCOSYLTRANSFERASE 1"/>
    <property type="match status" value="1"/>
</dbReference>
<comment type="similarity">
    <text evidence="1">Belongs to the glycosyltransferase 90 family.</text>
</comment>
<accession>A0A507BZ91</accession>
<dbReference type="InterPro" id="IPR006598">
    <property type="entry name" value="CAP10"/>
</dbReference>
<dbReference type="InterPro" id="IPR051091">
    <property type="entry name" value="O-Glucosyltr/Glycosyltrsf_90"/>
</dbReference>
<keyword evidence="6" id="KW-1185">Reference proteome</keyword>
<comment type="caution">
    <text evidence="5">The sequence shown here is derived from an EMBL/GenBank/DDBJ whole genome shotgun (WGS) entry which is preliminary data.</text>
</comment>
<dbReference type="OrthoDB" id="541052at2759"/>
<dbReference type="GO" id="GO:0016740">
    <property type="term" value="F:transferase activity"/>
    <property type="evidence" value="ECO:0007669"/>
    <property type="project" value="UniProtKB-KW"/>
</dbReference>
<reference evidence="5 6" key="1">
    <citation type="journal article" date="2019" name="Sci. Rep.">
        <title>Comparative genomics of chytrid fungi reveal insights into the obligate biotrophic and pathogenic lifestyle of Synchytrium endobioticum.</title>
        <authorList>
            <person name="van de Vossenberg B.T.L.H."/>
            <person name="Warris S."/>
            <person name="Nguyen H.D.T."/>
            <person name="van Gent-Pelzer M.P.E."/>
            <person name="Joly D.L."/>
            <person name="van de Geest H.C."/>
            <person name="Bonants P.J.M."/>
            <person name="Smith D.S."/>
            <person name="Levesque C.A."/>
            <person name="van der Lee T.A.J."/>
        </authorList>
    </citation>
    <scope>NUCLEOTIDE SEQUENCE [LARGE SCALE GENOMIC DNA]</scope>
    <source>
        <strain evidence="5 6">JEL517</strain>
    </source>
</reference>
<evidence type="ECO:0000256" key="2">
    <source>
        <dbReference type="ARBA" id="ARBA00022679"/>
    </source>
</evidence>
<feature type="transmembrane region" description="Helical" evidence="3">
    <location>
        <begin position="21"/>
        <end position="39"/>
    </location>
</feature>
<evidence type="ECO:0000313" key="6">
    <source>
        <dbReference type="Proteomes" id="UP000319731"/>
    </source>
</evidence>
<dbReference type="GeneID" id="42007099"/>
<dbReference type="SMART" id="SM00672">
    <property type="entry name" value="CAP10"/>
    <property type="match status" value="1"/>
</dbReference>
<keyword evidence="3" id="KW-1133">Transmembrane helix</keyword>
<dbReference type="RefSeq" id="XP_031022227.1">
    <property type="nucleotide sequence ID" value="XM_031171802.1"/>
</dbReference>